<evidence type="ECO:0000313" key="3">
    <source>
        <dbReference type="Proteomes" id="UP000030649"/>
    </source>
</evidence>
<dbReference type="HOGENOM" id="CLU_2406293_0_0_2"/>
<dbReference type="AlphaFoldDB" id="U1MNU3"/>
<name>U1MNU3_9EURY</name>
<evidence type="ECO:0000256" key="1">
    <source>
        <dbReference type="SAM" id="MobiDB-lite"/>
    </source>
</evidence>
<protein>
    <submittedName>
        <fullName evidence="2">Uncharacterized protein</fullName>
    </submittedName>
</protein>
<organism evidence="2 3">
    <name type="scientific">Haloquadratum walsbyi J07HQW1</name>
    <dbReference type="NCBI Taxonomy" id="1238424"/>
    <lineage>
        <taxon>Archaea</taxon>
        <taxon>Methanobacteriati</taxon>
        <taxon>Methanobacteriota</taxon>
        <taxon>Stenosarchaea group</taxon>
        <taxon>Halobacteria</taxon>
        <taxon>Halobacteriales</taxon>
        <taxon>Haloferacaceae</taxon>
        <taxon>Haloquadratum</taxon>
    </lineage>
</organism>
<dbReference type="Proteomes" id="UP000030649">
    <property type="component" value="Unassembled WGS sequence"/>
</dbReference>
<evidence type="ECO:0000313" key="2">
    <source>
        <dbReference type="EMBL" id="ERG91549.1"/>
    </source>
</evidence>
<gene>
    <name evidence="2" type="ORF">J07HQW1_01583</name>
</gene>
<sequence length="103" mass="11245">MDTGDPTATDISLTYDEEADQWRARDETRGVTVRASTREAALDALDEAVADDGETDPDVEVDADDPFFTAPTFSSGRSDVSRNVDEYLAEDTYRDKLGSDEGS</sequence>
<reference evidence="2 3" key="1">
    <citation type="journal article" date="2013" name="PLoS ONE">
        <title>Assembly-driven community genomics of a hypersaline microbial ecosystem.</title>
        <authorList>
            <person name="Podell S."/>
            <person name="Ugalde J.A."/>
            <person name="Narasingarao P."/>
            <person name="Banfield J.F."/>
            <person name="Heidelberg K.B."/>
            <person name="Allen E.E."/>
        </authorList>
    </citation>
    <scope>NUCLEOTIDE SEQUENCE [LARGE SCALE GENOMIC DNA]</scope>
    <source>
        <strain evidence="3">J07HQW1</strain>
    </source>
</reference>
<feature type="region of interest" description="Disordered" evidence="1">
    <location>
        <begin position="50"/>
        <end position="81"/>
    </location>
</feature>
<proteinExistence type="predicted"/>
<dbReference type="STRING" id="1238424.J07HQW1_01583"/>
<dbReference type="EMBL" id="KE356560">
    <property type="protein sequence ID" value="ERG91549.1"/>
    <property type="molecule type" value="Genomic_DNA"/>
</dbReference>
<feature type="compositionally biased region" description="Acidic residues" evidence="1">
    <location>
        <begin position="50"/>
        <end position="65"/>
    </location>
</feature>
<accession>U1MNU3</accession>